<gene>
    <name evidence="2" type="ORF">UW22_C0003G0028</name>
</gene>
<dbReference type="Proteomes" id="UP000034617">
    <property type="component" value="Unassembled WGS sequence"/>
</dbReference>
<feature type="transmembrane region" description="Helical" evidence="1">
    <location>
        <begin position="294"/>
        <end position="312"/>
    </location>
</feature>
<dbReference type="AlphaFoldDB" id="A0A0G1GV55"/>
<keyword evidence="1" id="KW-0812">Transmembrane</keyword>
<accession>A0A0G1GV55</accession>
<evidence type="ECO:0000313" key="2">
    <source>
        <dbReference type="EMBL" id="KKT38986.1"/>
    </source>
</evidence>
<evidence type="ECO:0000313" key="3">
    <source>
        <dbReference type="Proteomes" id="UP000034617"/>
    </source>
</evidence>
<feature type="transmembrane region" description="Helical" evidence="1">
    <location>
        <begin position="409"/>
        <end position="434"/>
    </location>
</feature>
<protein>
    <recommendedName>
        <fullName evidence="4">Glycosyltransferase RgtA/B/C/D-like domain-containing protein</fullName>
    </recommendedName>
</protein>
<dbReference type="EMBL" id="LCHM01000003">
    <property type="protein sequence ID" value="KKT38986.1"/>
    <property type="molecule type" value="Genomic_DNA"/>
</dbReference>
<evidence type="ECO:0000256" key="1">
    <source>
        <dbReference type="SAM" id="Phobius"/>
    </source>
</evidence>
<feature type="transmembrane region" description="Helical" evidence="1">
    <location>
        <begin position="446"/>
        <end position="466"/>
    </location>
</feature>
<sequence>MLKLRYIFIRESMKNKTVIICVFVFSFFLSFSYLSKTFSSHIKALEDYTATVLPQSISLKTLQGKKLLANEKITQSFIARYNNLGTIAIHFDKPRDYTDTISFRIKDNRTDILIYEQAYQAHTFNENKYFTFGFPPIAQSKNREYLIELVSFKGNENAAISFHSSSDRIIAKYSFPKTYLFAHTDVLFSFLKERIYIYLSYISPADLFYGLFLFLLPMCSIKLLLIFWNISKQLEKNNRFIAMMKYIAPVILFLTTVIVYGYLSIIGADAHHDGALFKPAMDVANGGMLYKDTFFFYGALVPLIQALALLVFGKYLLTLKLLTVFFYGCNVLLIYIISRKFLPIIVSFFISLVWIFMSPYFFYISYNWTTVWSSVYAIFFQLLTSYFLIRSLETKQDRFIVFSGMTTALTFWCRQPVGVFLFFAVSFFFLLLYYGKNISKKKLIHALKCFASGVIGVSFIFFLWIISNHAFNDWWRQSILRAFVWGQTIGNRYSLLTIINALFAPSKSIVSVWTLIPVATVILSEQSFLDLYKGKNQTQPKIILALALIGLASWLQYFPYNDPAHAFWGATPMFSLLALFLYQFIKDYIFKKVTIPMLTIKYITIILILCIFLPDLSYRANDTVKKIKEPYDTVSEPSVLRHIRLTQGEKEWYTYVYNHIQEYFKKNPNGNVITNGPDSLYLTFDPRIKNYQPVYMNWWLDAIYPEYEPNKDAYIKNKQPFLISYFEFLPEGYCRIDNVVRYDSMFLATPCQFLTAE</sequence>
<feature type="transmembrane region" description="Helical" evidence="1">
    <location>
        <begin position="566"/>
        <end position="585"/>
    </location>
</feature>
<feature type="transmembrane region" description="Helical" evidence="1">
    <location>
        <begin position="207"/>
        <end position="228"/>
    </location>
</feature>
<evidence type="ECO:0008006" key="4">
    <source>
        <dbReference type="Google" id="ProtNLM"/>
    </source>
</evidence>
<comment type="caution">
    <text evidence="2">The sequence shown here is derived from an EMBL/GenBank/DDBJ whole genome shotgun (WGS) entry which is preliminary data.</text>
</comment>
<feature type="transmembrane region" description="Helical" evidence="1">
    <location>
        <begin position="597"/>
        <end position="618"/>
    </location>
</feature>
<keyword evidence="1" id="KW-1133">Transmembrane helix</keyword>
<feature type="transmembrane region" description="Helical" evidence="1">
    <location>
        <begin position="344"/>
        <end position="363"/>
    </location>
</feature>
<keyword evidence="1" id="KW-0472">Membrane</keyword>
<feature type="transmembrane region" description="Helical" evidence="1">
    <location>
        <begin position="498"/>
        <end position="522"/>
    </location>
</feature>
<proteinExistence type="predicted"/>
<feature type="transmembrane region" description="Helical" evidence="1">
    <location>
        <begin position="319"/>
        <end position="338"/>
    </location>
</feature>
<organism evidence="2 3">
    <name type="scientific">Candidatus Gottesmanbacteria bacterium GW2011_GWB1_44_11c</name>
    <dbReference type="NCBI Taxonomy" id="1618447"/>
    <lineage>
        <taxon>Bacteria</taxon>
        <taxon>Candidatus Gottesmaniibacteriota</taxon>
    </lineage>
</organism>
<reference evidence="2 3" key="1">
    <citation type="journal article" date="2015" name="Nature">
        <title>rRNA introns, odd ribosomes, and small enigmatic genomes across a large radiation of phyla.</title>
        <authorList>
            <person name="Brown C.T."/>
            <person name="Hug L.A."/>
            <person name="Thomas B.C."/>
            <person name="Sharon I."/>
            <person name="Castelle C.J."/>
            <person name="Singh A."/>
            <person name="Wilkins M.J."/>
            <person name="Williams K.H."/>
            <person name="Banfield J.F."/>
        </authorList>
    </citation>
    <scope>NUCLEOTIDE SEQUENCE [LARGE SCALE GENOMIC DNA]</scope>
</reference>
<name>A0A0G1GV55_9BACT</name>
<feature type="transmembrane region" description="Helical" evidence="1">
    <location>
        <begin position="542"/>
        <end position="560"/>
    </location>
</feature>
<feature type="transmembrane region" description="Helical" evidence="1">
    <location>
        <begin position="370"/>
        <end position="389"/>
    </location>
</feature>
<feature type="transmembrane region" description="Helical" evidence="1">
    <location>
        <begin position="240"/>
        <end position="263"/>
    </location>
</feature>